<reference evidence="3" key="1">
    <citation type="submission" date="2011-07" db="EMBL/GenBank/DDBJ databases">
        <authorList>
            <consortium name="Caenorhabditis brenneri Sequencing and Analysis Consortium"/>
            <person name="Wilson R.K."/>
        </authorList>
    </citation>
    <scope>NUCLEOTIDE SEQUENCE [LARGE SCALE GENOMIC DNA]</scope>
    <source>
        <strain evidence="3">PB2801</strain>
    </source>
</reference>
<evidence type="ECO:0000313" key="2">
    <source>
        <dbReference type="EMBL" id="EGT51241.1"/>
    </source>
</evidence>
<feature type="chain" id="PRO_5003406673" evidence="1">
    <location>
        <begin position="21"/>
        <end position="127"/>
    </location>
</feature>
<evidence type="ECO:0000256" key="1">
    <source>
        <dbReference type="SAM" id="SignalP"/>
    </source>
</evidence>
<protein>
    <submittedName>
        <fullName evidence="2">Uncharacterized protein</fullName>
    </submittedName>
</protein>
<sequence length="127" mass="14608">MRPLLFLFLLSTMFFGIIVMESPLNTAKWFQKILDSKVLARDRAGVKTLTRKEFTFQECKGKVLKRDEFADMAISTNMAGTVLEARADKLHVIYIVQYGKRKMQFMITEAQVPVVAWGLARGQDWIC</sequence>
<keyword evidence="3" id="KW-1185">Reference proteome</keyword>
<organism evidence="3">
    <name type="scientific">Caenorhabditis brenneri</name>
    <name type="common">Nematode worm</name>
    <dbReference type="NCBI Taxonomy" id="135651"/>
    <lineage>
        <taxon>Eukaryota</taxon>
        <taxon>Metazoa</taxon>
        <taxon>Ecdysozoa</taxon>
        <taxon>Nematoda</taxon>
        <taxon>Chromadorea</taxon>
        <taxon>Rhabditida</taxon>
        <taxon>Rhabditina</taxon>
        <taxon>Rhabditomorpha</taxon>
        <taxon>Rhabditoidea</taxon>
        <taxon>Rhabditidae</taxon>
        <taxon>Peloderinae</taxon>
        <taxon>Caenorhabditis</taxon>
    </lineage>
</organism>
<dbReference type="EMBL" id="GL380249">
    <property type="protein sequence ID" value="EGT51241.1"/>
    <property type="molecule type" value="Genomic_DNA"/>
</dbReference>
<dbReference type="InParanoid" id="G0PCN7"/>
<name>G0PCN7_CAEBE</name>
<keyword evidence="1" id="KW-0732">Signal</keyword>
<dbReference type="AlphaFoldDB" id="G0PCN7"/>
<accession>G0PCN7</accession>
<dbReference type="Proteomes" id="UP000008068">
    <property type="component" value="Unassembled WGS sequence"/>
</dbReference>
<gene>
    <name evidence="2" type="ORF">CAEBREN_14379</name>
</gene>
<dbReference type="HOGENOM" id="CLU_160197_0_0_1"/>
<proteinExistence type="predicted"/>
<feature type="signal peptide" evidence="1">
    <location>
        <begin position="1"/>
        <end position="20"/>
    </location>
</feature>
<evidence type="ECO:0000313" key="3">
    <source>
        <dbReference type="Proteomes" id="UP000008068"/>
    </source>
</evidence>